<evidence type="ECO:0000313" key="2">
    <source>
        <dbReference type="Proteomes" id="UP000321296"/>
    </source>
</evidence>
<dbReference type="KEGG" id="lpse:FGL85_01115"/>
<proteinExistence type="predicted"/>
<organism evidence="1 2">
    <name type="scientific">Leuconostoc pseudomesenteroides</name>
    <dbReference type="NCBI Taxonomy" id="33968"/>
    <lineage>
        <taxon>Bacteria</taxon>
        <taxon>Bacillati</taxon>
        <taxon>Bacillota</taxon>
        <taxon>Bacilli</taxon>
        <taxon>Lactobacillales</taxon>
        <taxon>Lactobacillaceae</taxon>
        <taxon>Leuconostoc</taxon>
    </lineage>
</organism>
<dbReference type="AlphaFoldDB" id="A0A5B8T2D4"/>
<accession>A0A5B8T2D4</accession>
<dbReference type="Proteomes" id="UP000321296">
    <property type="component" value="Chromosome"/>
</dbReference>
<name>A0A5B8T2D4_LEUPS</name>
<protein>
    <submittedName>
        <fullName evidence="1">Uncharacterized protein</fullName>
    </submittedName>
</protein>
<dbReference type="RefSeq" id="WP_147651089.1">
    <property type="nucleotide sequence ID" value="NZ_CP042383.1"/>
</dbReference>
<sequence length="61" mass="6989">MKVIDKQVYIVGFRKTDNGEWETSGQTYGNQIDAQAVINKLSKETQQQLKLFKFGRAIPVE</sequence>
<dbReference type="EMBL" id="CP042383">
    <property type="protein sequence ID" value="QEA41233.1"/>
    <property type="molecule type" value="Genomic_DNA"/>
</dbReference>
<gene>
    <name evidence="1" type="ORF">FGL85_01115</name>
</gene>
<reference evidence="1 2" key="1">
    <citation type="submission" date="2019-06" db="EMBL/GenBank/DDBJ databases">
        <title>Genome analyses of bacteria isolated from kimchi.</title>
        <authorList>
            <person name="Lee S."/>
            <person name="Ahn S."/>
            <person name="Roh S."/>
        </authorList>
    </citation>
    <scope>NUCLEOTIDE SEQUENCE [LARGE SCALE GENOMIC DNA]</scope>
    <source>
        <strain evidence="1 2">CBA3630</strain>
    </source>
</reference>
<evidence type="ECO:0000313" key="1">
    <source>
        <dbReference type="EMBL" id="QEA41233.1"/>
    </source>
</evidence>